<dbReference type="PROSITE" id="PS51471">
    <property type="entry name" value="FE2OG_OXY"/>
    <property type="match status" value="1"/>
</dbReference>
<dbReference type="InterPro" id="IPR006620">
    <property type="entry name" value="Pro_4_hyd_alph"/>
</dbReference>
<name>A0A5A8CS79_CAFRO</name>
<dbReference type="GO" id="GO:0005506">
    <property type="term" value="F:iron ion binding"/>
    <property type="evidence" value="ECO:0007669"/>
    <property type="project" value="InterPro"/>
</dbReference>
<dbReference type="GO" id="GO:0031418">
    <property type="term" value="F:L-ascorbic acid binding"/>
    <property type="evidence" value="ECO:0007669"/>
    <property type="project" value="InterPro"/>
</dbReference>
<comment type="caution">
    <text evidence="7">The sequence shown here is derived from an EMBL/GenBank/DDBJ whole genome shotgun (WGS) entry which is preliminary data.</text>
</comment>
<protein>
    <recommendedName>
        <fullName evidence="6">Fe2OG dioxygenase domain-containing protein</fullName>
    </recommendedName>
</protein>
<dbReference type="PANTHER" id="PTHR10869">
    <property type="entry name" value="PROLYL 4-HYDROXYLASE ALPHA SUBUNIT"/>
    <property type="match status" value="1"/>
</dbReference>
<dbReference type="EMBL" id="VLTN01000007">
    <property type="protein sequence ID" value="KAA0155337.1"/>
    <property type="molecule type" value="Genomic_DNA"/>
</dbReference>
<evidence type="ECO:0000256" key="1">
    <source>
        <dbReference type="ARBA" id="ARBA00001961"/>
    </source>
</evidence>
<reference evidence="7 8" key="1">
    <citation type="submission" date="2019-07" db="EMBL/GenBank/DDBJ databases">
        <title>Genomes of Cafeteria roenbergensis.</title>
        <authorList>
            <person name="Fischer M.G."/>
            <person name="Hackl T."/>
            <person name="Roman M."/>
        </authorList>
    </citation>
    <scope>NUCLEOTIDE SEQUENCE [LARGE SCALE GENOMIC DNA]</scope>
    <source>
        <strain evidence="7 8">BVI</strain>
    </source>
</reference>
<dbReference type="Proteomes" id="UP000323011">
    <property type="component" value="Unassembled WGS sequence"/>
</dbReference>
<dbReference type="Gene3D" id="2.60.120.620">
    <property type="entry name" value="q2cbj1_9rhob like domain"/>
    <property type="match status" value="1"/>
</dbReference>
<evidence type="ECO:0000256" key="4">
    <source>
        <dbReference type="ARBA" id="ARBA00023002"/>
    </source>
</evidence>
<evidence type="ECO:0000256" key="5">
    <source>
        <dbReference type="ARBA" id="ARBA00023004"/>
    </source>
</evidence>
<evidence type="ECO:0000256" key="3">
    <source>
        <dbReference type="ARBA" id="ARBA00022964"/>
    </source>
</evidence>
<dbReference type="Pfam" id="PF13640">
    <property type="entry name" value="2OG-FeII_Oxy_3"/>
    <property type="match status" value="1"/>
</dbReference>
<dbReference type="GO" id="GO:0005783">
    <property type="term" value="C:endoplasmic reticulum"/>
    <property type="evidence" value="ECO:0007669"/>
    <property type="project" value="TreeGrafter"/>
</dbReference>
<dbReference type="GO" id="GO:0004656">
    <property type="term" value="F:procollagen-proline 4-dioxygenase activity"/>
    <property type="evidence" value="ECO:0007669"/>
    <property type="project" value="TreeGrafter"/>
</dbReference>
<dbReference type="InterPro" id="IPR044862">
    <property type="entry name" value="Pro_4_hyd_alph_FE2OG_OXY"/>
</dbReference>
<dbReference type="PANTHER" id="PTHR10869:SF236">
    <property type="entry name" value="PROLYL 4-HYDROXYLASE ALPHA SUBUNIT DOMAIN-CONTAINING PROTEIN"/>
    <property type="match status" value="1"/>
</dbReference>
<evidence type="ECO:0000313" key="7">
    <source>
        <dbReference type="EMBL" id="KAA0155337.1"/>
    </source>
</evidence>
<evidence type="ECO:0000313" key="8">
    <source>
        <dbReference type="Proteomes" id="UP000323011"/>
    </source>
</evidence>
<comment type="cofactor">
    <cofactor evidence="1">
        <name>L-ascorbate</name>
        <dbReference type="ChEBI" id="CHEBI:38290"/>
    </cofactor>
</comment>
<dbReference type="InterPro" id="IPR045054">
    <property type="entry name" value="P4HA-like"/>
</dbReference>
<dbReference type="AlphaFoldDB" id="A0A5A8CS79"/>
<keyword evidence="2" id="KW-0479">Metal-binding</keyword>
<dbReference type="SMART" id="SM00702">
    <property type="entry name" value="P4Hc"/>
    <property type="match status" value="1"/>
</dbReference>
<sequence length="319" mass="34162">MAARAEAEAPGELSRPGVAVKSLPGGMLDPEPPAAIAHELVSLPTGDKALLLHGLLSPGECERIAAASVAVGMQPAALHKTGRDCDRAELENPEISAELWRRARAAVSGEGSPFARLEFSVDDERVFGGDAAGEWTPCGLNSRFRSCRYGPGGHFSPHGDGWVAIPGTETRTFLTFMVYLNDVPAERAGATRFLRFPSDSEDGLEAVTLTPDGRLVGNSALVVHKVQPKTGMAVVFLQCSVLHDGEPVRSGHKAIFRSDVVFERRPGTEVPREGPRHQALLLHRRAERAEAKGDFAEATRLYRAAYKLDPSLEAGMAAA</sequence>
<keyword evidence="3" id="KW-0223">Dioxygenase</keyword>
<keyword evidence="5" id="KW-0408">Iron</keyword>
<evidence type="ECO:0000259" key="6">
    <source>
        <dbReference type="PROSITE" id="PS51471"/>
    </source>
</evidence>
<organism evidence="7 8">
    <name type="scientific">Cafeteria roenbergensis</name>
    <name type="common">Marine flagellate</name>
    <dbReference type="NCBI Taxonomy" id="33653"/>
    <lineage>
        <taxon>Eukaryota</taxon>
        <taxon>Sar</taxon>
        <taxon>Stramenopiles</taxon>
        <taxon>Bigyra</taxon>
        <taxon>Opalozoa</taxon>
        <taxon>Bicosoecida</taxon>
        <taxon>Cafeteriaceae</taxon>
        <taxon>Cafeteria</taxon>
    </lineage>
</organism>
<proteinExistence type="predicted"/>
<feature type="domain" description="Fe2OG dioxygenase" evidence="6">
    <location>
        <begin position="139"/>
        <end position="266"/>
    </location>
</feature>
<evidence type="ECO:0000256" key="2">
    <source>
        <dbReference type="ARBA" id="ARBA00022723"/>
    </source>
</evidence>
<gene>
    <name evidence="7" type="ORF">FNF29_01712</name>
</gene>
<keyword evidence="8" id="KW-1185">Reference proteome</keyword>
<dbReference type="InterPro" id="IPR005123">
    <property type="entry name" value="Oxoglu/Fe-dep_dioxygenase_dom"/>
</dbReference>
<accession>A0A5A8CS79</accession>
<keyword evidence="4" id="KW-0560">Oxidoreductase</keyword>